<dbReference type="Gene3D" id="3.40.830.10">
    <property type="entry name" value="LigB-like"/>
    <property type="match status" value="1"/>
</dbReference>
<dbReference type="EMBL" id="UINC01192127">
    <property type="protein sequence ID" value="SVE07110.1"/>
    <property type="molecule type" value="Genomic_DNA"/>
</dbReference>
<keyword evidence="5" id="KW-0560">Oxidoreductase</keyword>
<protein>
    <recommendedName>
        <fullName evidence="6">Extradiol ring-cleavage dioxygenase class III enzyme subunit B domain-containing protein</fullName>
    </recommendedName>
</protein>
<dbReference type="InterPro" id="IPR014436">
    <property type="entry name" value="Extradiol_dOase_DODA"/>
</dbReference>
<name>A0A383AHR3_9ZZZZ</name>
<evidence type="ECO:0000256" key="3">
    <source>
        <dbReference type="ARBA" id="ARBA00022723"/>
    </source>
</evidence>
<dbReference type="GO" id="GO:0016702">
    <property type="term" value="F:oxidoreductase activity, acting on single donors with incorporation of molecular oxygen, incorporation of two atoms of oxygen"/>
    <property type="evidence" value="ECO:0007669"/>
    <property type="project" value="UniProtKB-ARBA"/>
</dbReference>
<feature type="non-terminal residue" evidence="7">
    <location>
        <position position="212"/>
    </location>
</feature>
<organism evidence="7">
    <name type="scientific">marine metagenome</name>
    <dbReference type="NCBI Taxonomy" id="408172"/>
    <lineage>
        <taxon>unclassified sequences</taxon>
        <taxon>metagenomes</taxon>
        <taxon>ecological metagenomes</taxon>
    </lineage>
</organism>
<dbReference type="GO" id="GO:0008270">
    <property type="term" value="F:zinc ion binding"/>
    <property type="evidence" value="ECO:0007669"/>
    <property type="project" value="InterPro"/>
</dbReference>
<dbReference type="AlphaFoldDB" id="A0A383AHR3"/>
<comment type="cofactor">
    <cofactor evidence="1">
        <name>Zn(2+)</name>
        <dbReference type="ChEBI" id="CHEBI:29105"/>
    </cofactor>
</comment>
<dbReference type="InterPro" id="IPR004183">
    <property type="entry name" value="Xdiol_dOase_suB"/>
</dbReference>
<reference evidence="7" key="1">
    <citation type="submission" date="2018-05" db="EMBL/GenBank/DDBJ databases">
        <authorList>
            <person name="Lanie J.A."/>
            <person name="Ng W.-L."/>
            <person name="Kazmierczak K.M."/>
            <person name="Andrzejewski T.M."/>
            <person name="Davidsen T.M."/>
            <person name="Wayne K.J."/>
            <person name="Tettelin H."/>
            <person name="Glass J.I."/>
            <person name="Rusch D."/>
            <person name="Podicherti R."/>
            <person name="Tsui H.-C.T."/>
            <person name="Winkler M.E."/>
        </authorList>
    </citation>
    <scope>NUCLEOTIDE SEQUENCE</scope>
</reference>
<feature type="domain" description="Extradiol ring-cleavage dioxygenase class III enzyme subunit B" evidence="6">
    <location>
        <begin position="45"/>
        <end position="192"/>
    </location>
</feature>
<dbReference type="Pfam" id="PF02900">
    <property type="entry name" value="LigB"/>
    <property type="match status" value="1"/>
</dbReference>
<evidence type="ECO:0000256" key="2">
    <source>
        <dbReference type="ARBA" id="ARBA00007581"/>
    </source>
</evidence>
<proteinExistence type="inferred from homology"/>
<dbReference type="SUPFAM" id="SSF53213">
    <property type="entry name" value="LigB-like"/>
    <property type="match status" value="1"/>
</dbReference>
<evidence type="ECO:0000256" key="4">
    <source>
        <dbReference type="ARBA" id="ARBA00022833"/>
    </source>
</evidence>
<dbReference type="GO" id="GO:0008198">
    <property type="term" value="F:ferrous iron binding"/>
    <property type="evidence" value="ECO:0007669"/>
    <property type="project" value="InterPro"/>
</dbReference>
<evidence type="ECO:0000259" key="6">
    <source>
        <dbReference type="Pfam" id="PF02900"/>
    </source>
</evidence>
<accession>A0A383AHR3</accession>
<dbReference type="PANTHER" id="PTHR30096:SF0">
    <property type="entry name" value="4,5-DOPA DIOXYGENASE EXTRADIOL-LIKE PROTEIN"/>
    <property type="match status" value="1"/>
</dbReference>
<keyword evidence="3" id="KW-0479">Metal-binding</keyword>
<dbReference type="PANTHER" id="PTHR30096">
    <property type="entry name" value="4,5-DOPA DIOXYGENASE EXTRADIOL-LIKE PROTEIN"/>
    <property type="match status" value="1"/>
</dbReference>
<evidence type="ECO:0000256" key="5">
    <source>
        <dbReference type="ARBA" id="ARBA00023002"/>
    </source>
</evidence>
<comment type="similarity">
    <text evidence="2">Belongs to the DODA-type extradiol aromatic ring-opening dioxygenase family.</text>
</comment>
<evidence type="ECO:0000313" key="7">
    <source>
        <dbReference type="EMBL" id="SVE07110.1"/>
    </source>
</evidence>
<dbReference type="CDD" id="cd07363">
    <property type="entry name" value="45_DOPA_Dioxygenase"/>
    <property type="match status" value="1"/>
</dbReference>
<evidence type="ECO:0000256" key="1">
    <source>
        <dbReference type="ARBA" id="ARBA00001947"/>
    </source>
</evidence>
<gene>
    <name evidence="7" type="ORF">METZ01_LOCUS459964</name>
</gene>
<sequence>MRAPSKVEPGLKMPVVYLPHGGGPWPFMQDSVLANARMYAKMTEYLEALPNVAPTEPEAILVISAHWEEREATVMSAPNPTMLYDYSGFPPETYEIVWPAPGCPELALAIIELLEDAGIGCSADGKRGFHHGAFVPLKVAYPEPFIPTLQLSLRGDLDPRAHVEMGQALAPLRERGVFMIGSGMSYHNMQQLMGSMRRGPNSGEVIENSVAF</sequence>
<keyword evidence="4" id="KW-0862">Zinc</keyword>